<accession>A0A0P8L4L5</accession>
<gene>
    <name evidence="1" type="ORF">pNDM1_EC14653_00025</name>
</gene>
<dbReference type="AlphaFoldDB" id="A0A0K0NPW0"/>
<keyword evidence="1" id="KW-0614">Plasmid</keyword>
<reference evidence="1" key="1">
    <citation type="journal article" date="2015" name="Antimicrob. Agents Chemother.">
        <title>Characterization of an Enterobacter cloacae Strain Producing both KPC and NDM Carbapenemases by Whole-Genome Sequencing.</title>
        <authorList>
            <person name="Wu W."/>
            <person name="Feng Y."/>
            <person name="Carattoli A."/>
            <person name="Zong Z."/>
        </authorList>
    </citation>
    <scope>NUCLEOTIDE SEQUENCE</scope>
    <source>
        <strain evidence="1">WCHECl-14653</strain>
        <plasmid evidence="1">pNDM1_EC14653</plasmid>
    </source>
</reference>
<dbReference type="SUPFAM" id="SSF53474">
    <property type="entry name" value="alpha/beta-Hydrolases"/>
    <property type="match status" value="1"/>
</dbReference>
<dbReference type="InterPro" id="IPR029058">
    <property type="entry name" value="AB_hydrolase_fold"/>
</dbReference>
<dbReference type="Pfam" id="PF16929">
    <property type="entry name" value="Asp2"/>
    <property type="match status" value="1"/>
</dbReference>
<name>A0A0K0NPW0_ENTCL</name>
<dbReference type="EMBL" id="KP868647">
    <property type="protein sequence ID" value="AKN19728.1"/>
    <property type="molecule type" value="Genomic_DNA"/>
</dbReference>
<dbReference type="Gene3D" id="3.40.50.1820">
    <property type="entry name" value="alpha/beta hydrolase"/>
    <property type="match status" value="1"/>
</dbReference>
<protein>
    <submittedName>
        <fullName evidence="1">Accessory Sec system protein Asp2</fullName>
    </submittedName>
</protein>
<dbReference type="GO" id="GO:0015031">
    <property type="term" value="P:protein transport"/>
    <property type="evidence" value="ECO:0007669"/>
    <property type="project" value="InterPro"/>
</dbReference>
<organism evidence="1">
    <name type="scientific">Enterobacter cloacae</name>
    <dbReference type="NCBI Taxonomy" id="550"/>
    <lineage>
        <taxon>Bacteria</taxon>
        <taxon>Pseudomonadati</taxon>
        <taxon>Pseudomonadota</taxon>
        <taxon>Gammaproteobacteria</taxon>
        <taxon>Enterobacterales</taxon>
        <taxon>Enterobacteriaceae</taxon>
        <taxon>Enterobacter</taxon>
        <taxon>Enterobacter cloacae complex</taxon>
    </lineage>
</organism>
<dbReference type="ESTHER" id="entcl-a0a0k0npw0">
    <property type="family name" value="Asp2"/>
</dbReference>
<sequence>MKHQHGRESAGMIFITRFMNSFLHQASFATGYWYYDRHRSVRLVILVGLAIDQIAQSGLSSLSVIYYSAQLFSCRSNILWISDDFENECAYYISKDSKLSLENSVLALIQSVLQTLNLNEEQCTLMGFSKGGSAALYYGLKFNFKNIIASCPQLHIGSYVSRHWPNVANNMMGNNYDQGDINILDNLIPDLLKKQRNKDQHIYLITSLDDEQYSTEIAPYINDFNEHQNFNFVITKSHLAWQHNKVTRYNLPIILSIVYANGEGVSPVIGKITNGYQSNKINEKVIASQRQKEVLVSELSSISYSDGKIYPKGVSFIRGFTCERYDQIKQTLILFGEDFTYEFPLGKFIQKENNYRYYESEFCDYSAASFTSLGNKGIDITSIAQGSYTLKIKTTAGNVTKSNPLMLKRHYEEYHLIDSSELYFHSSSSGTQIIKRPILDNINNIIFSVESKWVKDSIFHLEGIFAVKNVTLDGWGG</sequence>
<accession>A0A0K0NPW0</accession>
<proteinExistence type="predicted"/>
<geneLocation type="plasmid" evidence="1">
    <name>pNDM1_EC14653</name>
</geneLocation>
<dbReference type="InterPro" id="IPR022267">
    <property type="entry name" value="Asp2"/>
</dbReference>
<evidence type="ECO:0000313" key="1">
    <source>
        <dbReference type="EMBL" id="AKN19728.1"/>
    </source>
</evidence>